<dbReference type="EMBL" id="OIVN01000018">
    <property type="protein sequence ID" value="SPC72673.1"/>
    <property type="molecule type" value="Genomic_DNA"/>
</dbReference>
<evidence type="ECO:0000313" key="2">
    <source>
        <dbReference type="EMBL" id="SPC72673.1"/>
    </source>
</evidence>
<accession>A0A2N9ED61</accession>
<proteinExistence type="predicted"/>
<protein>
    <submittedName>
        <fullName evidence="2">Uncharacterized protein</fullName>
    </submittedName>
</protein>
<evidence type="ECO:0000256" key="1">
    <source>
        <dbReference type="SAM" id="MobiDB-lite"/>
    </source>
</evidence>
<sequence>MGRRRQTELESCLGCAVTEPAPIGAAQPEYSGQPKGWYGESKMKKLILSTRTSPELAHSLPSAQPPKPIRSEFPLPPLMQLREECATPNSMES</sequence>
<organism evidence="2">
    <name type="scientific">Fagus sylvatica</name>
    <name type="common">Beechnut</name>
    <dbReference type="NCBI Taxonomy" id="28930"/>
    <lineage>
        <taxon>Eukaryota</taxon>
        <taxon>Viridiplantae</taxon>
        <taxon>Streptophyta</taxon>
        <taxon>Embryophyta</taxon>
        <taxon>Tracheophyta</taxon>
        <taxon>Spermatophyta</taxon>
        <taxon>Magnoliopsida</taxon>
        <taxon>eudicotyledons</taxon>
        <taxon>Gunneridae</taxon>
        <taxon>Pentapetalae</taxon>
        <taxon>rosids</taxon>
        <taxon>fabids</taxon>
        <taxon>Fagales</taxon>
        <taxon>Fagaceae</taxon>
        <taxon>Fagus</taxon>
    </lineage>
</organism>
<reference evidence="2" key="1">
    <citation type="submission" date="2018-02" db="EMBL/GenBank/DDBJ databases">
        <authorList>
            <person name="Cohen D.B."/>
            <person name="Kent A.D."/>
        </authorList>
    </citation>
    <scope>NUCLEOTIDE SEQUENCE</scope>
</reference>
<gene>
    <name evidence="2" type="ORF">FSB_LOCUS555</name>
</gene>
<name>A0A2N9ED61_FAGSY</name>
<feature type="region of interest" description="Disordered" evidence="1">
    <location>
        <begin position="49"/>
        <end position="93"/>
    </location>
</feature>
<dbReference type="AlphaFoldDB" id="A0A2N9ED61"/>